<dbReference type="AlphaFoldDB" id="A0A1H0N310"/>
<dbReference type="RefSeq" id="WP_089965814.1">
    <property type="nucleotide sequence ID" value="NZ_FNJM01000001.1"/>
</dbReference>
<sequence>MKGYLFSINKSSFSFSFVNDTEEKHDRWEDGDNWSHYQILHRTLNFMKSRGFEVGRDPRMEENYNCISKDYWKGKKENLEFECNRYPRGFSIKFYQNINTENKNGGQYDFDKFKKAPYLVRLLWINETKKMGEFIKSIVPEVVCSTDADYKNSEEKIKNYFVKSWHHPQENMNFNLRDFDGATCEDNYNNKDRDKKIIYNGETKYFRDYRGRLKRGKVYHNINNMWWVILNDTEYTNEACFSLFDASGEAFKNRRIQKNKKQAYETSRTAARKKFDNNFVYKDITRKDIEKLHELVGVEIEEGANNGESMDTMRISTKIRTRCTSSKKIQHAFLYVDSHYFKKRECISFNKNCFIGFAGWADGSNVKPILKGFNKWCDYLLENK</sequence>
<reference evidence="1 2" key="1">
    <citation type="submission" date="2016-10" db="EMBL/GenBank/DDBJ databases">
        <authorList>
            <person name="de Groot N.N."/>
        </authorList>
    </citation>
    <scope>NUCLEOTIDE SEQUENCE [LARGE SCALE GENOMIC DNA]</scope>
    <source>
        <strain evidence="1 2">DSM 12272</strain>
    </source>
</reference>
<dbReference type="STRING" id="94869.SAMN04488529_101670"/>
<organism evidence="1 2">
    <name type="scientific">Clostridium gasigenes</name>
    <dbReference type="NCBI Taxonomy" id="94869"/>
    <lineage>
        <taxon>Bacteria</taxon>
        <taxon>Bacillati</taxon>
        <taxon>Bacillota</taxon>
        <taxon>Clostridia</taxon>
        <taxon>Eubacteriales</taxon>
        <taxon>Clostridiaceae</taxon>
        <taxon>Clostridium</taxon>
    </lineage>
</organism>
<evidence type="ECO:0000313" key="1">
    <source>
        <dbReference type="EMBL" id="SDO87099.1"/>
    </source>
</evidence>
<accession>A0A1H0N310</accession>
<dbReference type="Proteomes" id="UP000198597">
    <property type="component" value="Unassembled WGS sequence"/>
</dbReference>
<gene>
    <name evidence="1" type="ORF">SAMN04488529_101670</name>
</gene>
<keyword evidence="2" id="KW-1185">Reference proteome</keyword>
<proteinExistence type="predicted"/>
<dbReference type="OrthoDB" id="2900194at2"/>
<name>A0A1H0N310_9CLOT</name>
<protein>
    <submittedName>
        <fullName evidence="1">Uncharacterized protein</fullName>
    </submittedName>
</protein>
<dbReference type="EMBL" id="FNJM01000001">
    <property type="protein sequence ID" value="SDO87099.1"/>
    <property type="molecule type" value="Genomic_DNA"/>
</dbReference>
<evidence type="ECO:0000313" key="2">
    <source>
        <dbReference type="Proteomes" id="UP000198597"/>
    </source>
</evidence>